<sequence>MAKISETEARNSSVFSLKAETRTADNHIDVAPCILGMKDFTK</sequence>
<name>A0A0A7GCQ4_GEOAI</name>
<dbReference type="KEGG" id="gac:GACE_2275"/>
<proteinExistence type="predicted"/>
<organism evidence="1 2">
    <name type="scientific">Geoglobus acetivorans</name>
    <dbReference type="NCBI Taxonomy" id="565033"/>
    <lineage>
        <taxon>Archaea</taxon>
        <taxon>Methanobacteriati</taxon>
        <taxon>Methanobacteriota</taxon>
        <taxon>Archaeoglobi</taxon>
        <taxon>Archaeoglobales</taxon>
        <taxon>Archaeoglobaceae</taxon>
        <taxon>Geoglobus</taxon>
    </lineage>
</organism>
<gene>
    <name evidence="1" type="ORF">GACE_2275</name>
</gene>
<dbReference type="Proteomes" id="UP000030624">
    <property type="component" value="Chromosome"/>
</dbReference>
<dbReference type="EMBL" id="CP009552">
    <property type="protein sequence ID" value="AIY89805.1"/>
    <property type="molecule type" value="Genomic_DNA"/>
</dbReference>
<evidence type="ECO:0000313" key="2">
    <source>
        <dbReference type="Proteomes" id="UP000030624"/>
    </source>
</evidence>
<reference evidence="1 2" key="1">
    <citation type="journal article" date="2015" name="Appl. Environ. Microbiol.">
        <title>The Geoglobus acetivorans genome: Fe(III) reduction, acetate utilization, autotrophic growth, and degradation of aromatic compounds in a hyperthermophilic archaeon.</title>
        <authorList>
            <person name="Mardanov A.V."/>
            <person name="Slododkina G.B."/>
            <person name="Slobodkin A.I."/>
            <person name="Beletsky A.V."/>
            <person name="Gavrilov S.N."/>
            <person name="Kublanov I.V."/>
            <person name="Bonch-Osmolovskaya E.A."/>
            <person name="Skryabin K.G."/>
            <person name="Ravin N.V."/>
        </authorList>
    </citation>
    <scope>NUCLEOTIDE SEQUENCE [LARGE SCALE GENOMIC DNA]</scope>
    <source>
        <strain evidence="1 2">SBH6</strain>
    </source>
</reference>
<accession>A0A0A7GCQ4</accession>
<dbReference type="HOGENOM" id="CLU_3245203_0_0_2"/>
<dbReference type="AlphaFoldDB" id="A0A0A7GCQ4"/>
<evidence type="ECO:0000313" key="1">
    <source>
        <dbReference type="EMBL" id="AIY89805.1"/>
    </source>
</evidence>
<protein>
    <submittedName>
        <fullName evidence="1">Uncharacterized protein</fullName>
    </submittedName>
</protein>